<dbReference type="Gene3D" id="2.40.10.350">
    <property type="entry name" value="Rod shape-determining protein MreC, domain 2"/>
    <property type="match status" value="1"/>
</dbReference>
<dbReference type="Pfam" id="PF04085">
    <property type="entry name" value="MreC"/>
    <property type="match status" value="1"/>
</dbReference>
<dbReference type="Gene3D" id="2.40.10.340">
    <property type="entry name" value="Rod shape-determining protein MreC, domain 1"/>
    <property type="match status" value="1"/>
</dbReference>
<feature type="domain" description="Rod shape-determining protein MreC beta-barrel core" evidence="7">
    <location>
        <begin position="123"/>
        <end position="268"/>
    </location>
</feature>
<accession>A0A974XE39</accession>
<evidence type="ECO:0000256" key="5">
    <source>
        <dbReference type="PIRNR" id="PIRNR038471"/>
    </source>
</evidence>
<dbReference type="KEGG" id="alka:J0B03_09255"/>
<proteinExistence type="inferred from homology"/>
<comment type="similarity">
    <text evidence="1 5">Belongs to the MreC family.</text>
</comment>
<keyword evidence="3 5" id="KW-0133">Cell shape</keyword>
<dbReference type="EMBL" id="CP071444">
    <property type="protein sequence ID" value="QSX07986.1"/>
    <property type="molecule type" value="Genomic_DNA"/>
</dbReference>
<dbReference type="GO" id="GO:0005886">
    <property type="term" value="C:plasma membrane"/>
    <property type="evidence" value="ECO:0007669"/>
    <property type="project" value="TreeGrafter"/>
</dbReference>
<dbReference type="GO" id="GO:0008360">
    <property type="term" value="P:regulation of cell shape"/>
    <property type="evidence" value="ECO:0007669"/>
    <property type="project" value="UniProtKB-KW"/>
</dbReference>
<dbReference type="NCBIfam" id="TIGR00219">
    <property type="entry name" value="mreC"/>
    <property type="match status" value="1"/>
</dbReference>
<name>A0A974XE39_9FIRM</name>
<evidence type="ECO:0000256" key="4">
    <source>
        <dbReference type="ARBA" id="ARBA00032089"/>
    </source>
</evidence>
<evidence type="ECO:0000256" key="2">
    <source>
        <dbReference type="ARBA" id="ARBA00013855"/>
    </source>
</evidence>
<evidence type="ECO:0000256" key="1">
    <source>
        <dbReference type="ARBA" id="ARBA00009369"/>
    </source>
</evidence>
<dbReference type="PANTHER" id="PTHR34138">
    <property type="entry name" value="CELL SHAPE-DETERMINING PROTEIN MREC"/>
    <property type="match status" value="1"/>
</dbReference>
<evidence type="ECO:0000313" key="9">
    <source>
        <dbReference type="Proteomes" id="UP000663499"/>
    </source>
</evidence>
<dbReference type="RefSeq" id="WP_207299328.1">
    <property type="nucleotide sequence ID" value="NZ_CP071444.1"/>
</dbReference>
<evidence type="ECO:0000259" key="7">
    <source>
        <dbReference type="Pfam" id="PF04085"/>
    </source>
</evidence>
<dbReference type="Proteomes" id="UP000663499">
    <property type="component" value="Chromosome"/>
</dbReference>
<organism evidence="8 9">
    <name type="scientific">Alkalibacter rhizosphaerae</name>
    <dbReference type="NCBI Taxonomy" id="2815577"/>
    <lineage>
        <taxon>Bacteria</taxon>
        <taxon>Bacillati</taxon>
        <taxon>Bacillota</taxon>
        <taxon>Clostridia</taxon>
        <taxon>Eubacteriales</taxon>
        <taxon>Eubacteriaceae</taxon>
        <taxon>Alkalibacter</taxon>
    </lineage>
</organism>
<reference evidence="8" key="1">
    <citation type="submission" date="2021-03" db="EMBL/GenBank/DDBJ databases">
        <title>Alkalibacter marinus sp. nov., isolated from tidal flat sediment.</title>
        <authorList>
            <person name="Namirimu T."/>
            <person name="Yang J.-A."/>
            <person name="Yang S.-H."/>
            <person name="Kim Y.-J."/>
            <person name="Kwon K.K."/>
        </authorList>
    </citation>
    <scope>NUCLEOTIDE SEQUENCE</scope>
    <source>
        <strain evidence="8">ES005</strain>
    </source>
</reference>
<dbReference type="InterPro" id="IPR007221">
    <property type="entry name" value="MreC"/>
</dbReference>
<protein>
    <recommendedName>
        <fullName evidence="2 5">Cell shape-determining protein MreC</fullName>
    </recommendedName>
    <alternativeName>
        <fullName evidence="4 5">Cell shape protein MreC</fullName>
    </alternativeName>
</protein>
<feature type="coiled-coil region" evidence="6">
    <location>
        <begin position="69"/>
        <end position="113"/>
    </location>
</feature>
<dbReference type="PIRSF" id="PIRSF038471">
    <property type="entry name" value="MreC"/>
    <property type="match status" value="1"/>
</dbReference>
<keyword evidence="6" id="KW-0175">Coiled coil</keyword>
<dbReference type="AlphaFoldDB" id="A0A974XE39"/>
<dbReference type="InterPro" id="IPR042177">
    <property type="entry name" value="Cell/Rod_1"/>
</dbReference>
<evidence type="ECO:0000256" key="3">
    <source>
        <dbReference type="ARBA" id="ARBA00022960"/>
    </source>
</evidence>
<dbReference type="InterPro" id="IPR055342">
    <property type="entry name" value="MreC_beta-barrel_core"/>
</dbReference>
<evidence type="ECO:0000256" key="6">
    <source>
        <dbReference type="SAM" id="Coils"/>
    </source>
</evidence>
<dbReference type="InterPro" id="IPR042175">
    <property type="entry name" value="Cell/Rod_MreC_2"/>
</dbReference>
<comment type="function">
    <text evidence="5">Involved in formation and maintenance of cell shape.</text>
</comment>
<evidence type="ECO:0000313" key="8">
    <source>
        <dbReference type="EMBL" id="QSX07986.1"/>
    </source>
</evidence>
<sequence>MKWLKERRFGLVIVILVILLVTGVGMSAGGRSESTFPESVVSGGFGSVSGFFYSASHYANNFFAYVSNIGSLQQRNQALEEQLNEYKNRLTDYERMANENDMLKNLLDFKEENSQYEYLSATVTAIDPDIGFNMFVLNRGTRDGVQANMSVVVREGLVGRVMEVSEFTCKVLAVTDQNSMFNGINVRTGAYVRVTGTEDYQLVGFMDTEADVVDGDIIVTSGLTGTFKPALVIGEVAEVTRPQGKLEQVIRLAPVVDMERIMHVLIIK</sequence>
<gene>
    <name evidence="8" type="primary">mreC</name>
    <name evidence="8" type="ORF">J0B03_09255</name>
</gene>
<keyword evidence="9" id="KW-1185">Reference proteome</keyword>
<dbReference type="PANTHER" id="PTHR34138:SF1">
    <property type="entry name" value="CELL SHAPE-DETERMINING PROTEIN MREC"/>
    <property type="match status" value="1"/>
</dbReference>